<organism evidence="4 6">
    <name type="scientific">Legionella birminghamensis</name>
    <dbReference type="NCBI Taxonomy" id="28083"/>
    <lineage>
        <taxon>Bacteria</taxon>
        <taxon>Pseudomonadati</taxon>
        <taxon>Pseudomonadota</taxon>
        <taxon>Gammaproteobacteria</taxon>
        <taxon>Legionellales</taxon>
        <taxon>Legionellaceae</taxon>
        <taxon>Legionella</taxon>
    </lineage>
</organism>
<dbReference type="InterPro" id="IPR050563">
    <property type="entry name" value="4-hydroxybenzoyl-CoA_TE"/>
</dbReference>
<gene>
    <name evidence="4" type="primary">ybgC_1</name>
    <name evidence="3" type="ORF">Lbir_0298</name>
    <name evidence="4" type="ORF">NCTC12437_01676</name>
</gene>
<proteinExistence type="inferred from homology"/>
<evidence type="ECO:0000313" key="6">
    <source>
        <dbReference type="Proteomes" id="UP000255066"/>
    </source>
</evidence>
<dbReference type="NCBIfam" id="TIGR00051">
    <property type="entry name" value="YbgC/FadM family acyl-CoA thioesterase"/>
    <property type="match status" value="1"/>
</dbReference>
<dbReference type="STRING" id="28083.Lbir_0298"/>
<dbReference type="EMBL" id="LNXT01000003">
    <property type="protein sequence ID" value="KTC75578.1"/>
    <property type="molecule type" value="Genomic_DNA"/>
</dbReference>
<keyword evidence="5" id="KW-1185">Reference proteome</keyword>
<dbReference type="SUPFAM" id="SSF54637">
    <property type="entry name" value="Thioesterase/thiol ester dehydrase-isomerase"/>
    <property type="match status" value="1"/>
</dbReference>
<protein>
    <submittedName>
        <fullName evidence="4">Acyl-CoA thioesterase</fullName>
        <ecNumber evidence="4">3.1.2.-</ecNumber>
    </submittedName>
</protein>
<dbReference type="RefSeq" id="WP_058522420.1">
    <property type="nucleotide sequence ID" value="NZ_CAAAHV010000006.1"/>
</dbReference>
<dbReference type="FunFam" id="3.10.129.10:FF:000004">
    <property type="entry name" value="Tol-pal system-associated acyl-CoA thioesterase"/>
    <property type="match status" value="1"/>
</dbReference>
<dbReference type="CDD" id="cd00586">
    <property type="entry name" value="4HBT"/>
    <property type="match status" value="1"/>
</dbReference>
<dbReference type="EC" id="3.1.2.-" evidence="4"/>
<evidence type="ECO:0000313" key="4">
    <source>
        <dbReference type="EMBL" id="STX31901.1"/>
    </source>
</evidence>
<reference evidence="3 5" key="1">
    <citation type="submission" date="2015-11" db="EMBL/GenBank/DDBJ databases">
        <title>Genomic analysis of 38 Legionella species identifies large and diverse effector repertoires.</title>
        <authorList>
            <person name="Burstein D."/>
            <person name="Amaro F."/>
            <person name="Zusman T."/>
            <person name="Lifshitz Z."/>
            <person name="Cohen O."/>
            <person name="Gilbert J.A."/>
            <person name="Pupko T."/>
            <person name="Shuman H.A."/>
            <person name="Segal G."/>
        </authorList>
    </citation>
    <scope>NUCLEOTIDE SEQUENCE [LARGE SCALE GENOMIC DNA]</scope>
    <source>
        <strain evidence="3 5">CDC#1407-AL-14</strain>
    </source>
</reference>
<evidence type="ECO:0000313" key="5">
    <source>
        <dbReference type="Proteomes" id="UP000054735"/>
    </source>
</evidence>
<dbReference type="PIRSF" id="PIRSF003230">
    <property type="entry name" value="YbgC"/>
    <property type="match status" value="1"/>
</dbReference>
<dbReference type="Gene3D" id="3.10.129.10">
    <property type="entry name" value="Hotdog Thioesterase"/>
    <property type="match status" value="1"/>
</dbReference>
<name>A0A378IBG2_9GAMM</name>
<dbReference type="AlphaFoldDB" id="A0A378IBG2"/>
<evidence type="ECO:0000256" key="2">
    <source>
        <dbReference type="ARBA" id="ARBA00022801"/>
    </source>
</evidence>
<dbReference type="Proteomes" id="UP000054735">
    <property type="component" value="Unassembled WGS sequence"/>
</dbReference>
<dbReference type="Pfam" id="PF13279">
    <property type="entry name" value="4HBT_2"/>
    <property type="match status" value="1"/>
</dbReference>
<dbReference type="Proteomes" id="UP000255066">
    <property type="component" value="Unassembled WGS sequence"/>
</dbReference>
<dbReference type="InterPro" id="IPR029069">
    <property type="entry name" value="HotDog_dom_sf"/>
</dbReference>
<dbReference type="OrthoDB" id="9808429at2"/>
<dbReference type="GO" id="GO:0047617">
    <property type="term" value="F:fatty acyl-CoA hydrolase activity"/>
    <property type="evidence" value="ECO:0007669"/>
    <property type="project" value="TreeGrafter"/>
</dbReference>
<keyword evidence="2 4" id="KW-0378">Hydrolase</keyword>
<dbReference type="PANTHER" id="PTHR31793">
    <property type="entry name" value="4-HYDROXYBENZOYL-COA THIOESTERASE FAMILY MEMBER"/>
    <property type="match status" value="1"/>
</dbReference>
<evidence type="ECO:0000313" key="3">
    <source>
        <dbReference type="EMBL" id="KTC75578.1"/>
    </source>
</evidence>
<accession>A0A378IBG2</accession>
<evidence type="ECO:0000256" key="1">
    <source>
        <dbReference type="ARBA" id="ARBA00005953"/>
    </source>
</evidence>
<dbReference type="EMBL" id="UGNW01000001">
    <property type="protein sequence ID" value="STX31901.1"/>
    <property type="molecule type" value="Genomic_DNA"/>
</dbReference>
<dbReference type="PANTHER" id="PTHR31793:SF37">
    <property type="entry name" value="ACYL-COA THIOESTER HYDROLASE YBGC"/>
    <property type="match status" value="1"/>
</dbReference>
<reference evidence="4 6" key="2">
    <citation type="submission" date="2018-06" db="EMBL/GenBank/DDBJ databases">
        <authorList>
            <consortium name="Pathogen Informatics"/>
            <person name="Doyle S."/>
        </authorList>
    </citation>
    <scope>NUCLEOTIDE SEQUENCE [LARGE SCALE GENOMIC DNA]</scope>
    <source>
        <strain evidence="4 6">NCTC12437</strain>
    </source>
</reference>
<sequence length="132" mass="15286">MSHYTHSCQFRVYTEDTDYIGVVYYANYLKFFERARTELLRENGLMLSTLSDENCFFVIAEAGLKYKQPARLDDLVTITTSVKNKTACSVLFEQTMKNEHNSELCKALITVVCINKNNRPQRLPERFNALQG</sequence>
<comment type="similarity">
    <text evidence="1">Belongs to the 4-hydroxybenzoyl-CoA thioesterase family.</text>
</comment>
<dbReference type="InterPro" id="IPR006684">
    <property type="entry name" value="YbgC/YbaW"/>
</dbReference>